<dbReference type="AlphaFoldDB" id="A0A330L4D1"/>
<evidence type="ECO:0000313" key="2">
    <source>
        <dbReference type="EMBL" id="SPP64678.1"/>
    </source>
</evidence>
<keyword evidence="1" id="KW-1133">Transmembrane helix</keyword>
<proteinExistence type="predicted"/>
<keyword evidence="1" id="KW-0472">Membrane</keyword>
<name>A0A330L4D1_9BACT</name>
<keyword evidence="3" id="KW-1185">Reference proteome</keyword>
<accession>A0A330L4D1</accession>
<feature type="transmembrane region" description="Helical" evidence="1">
    <location>
        <begin position="6"/>
        <end position="25"/>
    </location>
</feature>
<dbReference type="InParanoid" id="A0A330L4D1"/>
<organism evidence="2 3">
    <name type="scientific">Nitrospira lenta</name>
    <dbReference type="NCBI Taxonomy" id="1436998"/>
    <lineage>
        <taxon>Bacteria</taxon>
        <taxon>Pseudomonadati</taxon>
        <taxon>Nitrospirota</taxon>
        <taxon>Nitrospiria</taxon>
        <taxon>Nitrospirales</taxon>
        <taxon>Nitrospiraceae</taxon>
        <taxon>Nitrospira</taxon>
    </lineage>
</organism>
<reference evidence="3" key="1">
    <citation type="submission" date="2018-04" db="EMBL/GenBank/DDBJ databases">
        <authorList>
            <person name="Lucker S."/>
            <person name="Sakoula D."/>
        </authorList>
    </citation>
    <scope>NUCLEOTIDE SEQUENCE [LARGE SCALE GENOMIC DNA]</scope>
</reference>
<gene>
    <name evidence="2" type="ORF">NITLEN_20318</name>
</gene>
<evidence type="ECO:0000256" key="1">
    <source>
        <dbReference type="SAM" id="Phobius"/>
    </source>
</evidence>
<evidence type="ECO:0000313" key="3">
    <source>
        <dbReference type="Proteomes" id="UP000248168"/>
    </source>
</evidence>
<protein>
    <submittedName>
        <fullName evidence="2">Uncharacterized protein</fullName>
    </submittedName>
</protein>
<dbReference type="EMBL" id="OUNR01000012">
    <property type="protein sequence ID" value="SPP64678.1"/>
    <property type="molecule type" value="Genomic_DNA"/>
</dbReference>
<keyword evidence="1" id="KW-0812">Transmembrane</keyword>
<dbReference type="Proteomes" id="UP000248168">
    <property type="component" value="Unassembled WGS sequence"/>
</dbReference>
<sequence length="37" mass="4098">MDKLGTWLAVTGVAIGFIVLGWLLFSENPSDKHKKKP</sequence>